<name>A0A1T4RTF3_9BACT</name>
<dbReference type="EMBL" id="FUWU01000087">
    <property type="protein sequence ID" value="SKA19249.1"/>
    <property type="molecule type" value="Genomic_DNA"/>
</dbReference>
<gene>
    <name evidence="2" type="ORF">SAMN02745108_02840</name>
</gene>
<feature type="chain" id="PRO_5011961858" evidence="1">
    <location>
        <begin position="27"/>
        <end position="293"/>
    </location>
</feature>
<keyword evidence="1" id="KW-0732">Signal</keyword>
<evidence type="ECO:0000313" key="3">
    <source>
        <dbReference type="Proteomes" id="UP000190449"/>
    </source>
</evidence>
<feature type="signal peptide" evidence="1">
    <location>
        <begin position="1"/>
        <end position="26"/>
    </location>
</feature>
<accession>A0A1T4RTF3</accession>
<sequence>MKPSLRNPIFLIALLALSANSLLATSQDSVQVIGWEGCKNNPSCLANWSDPEYPDQEDVQDSNFKQHYSPPCGDILEYGGHHWALFALTNALENFFRETKSKPLSGIAGRYKLQDSTLFLTGLDICFNFQEDGDNPIKKFRTKIPLKLLFPGAKDSLAASLVTDYMVYRCLDCQTDDDDTSYVSMGITFDCGKISHIAIHSISPINPVTKKYFPFCKRNYNGKIWYLDNPKEHDIIANDGIRLWKRKDYYFFTYPLDTIQFKGLIDSLSPYYQMHRRNYLDSLAKEKEKQSSE</sequence>
<dbReference type="AlphaFoldDB" id="A0A1T4RTF3"/>
<dbReference type="RefSeq" id="WP_078777480.1">
    <property type="nucleotide sequence ID" value="NZ_FUWU01000087.1"/>
</dbReference>
<dbReference type="Proteomes" id="UP000190449">
    <property type="component" value="Unassembled WGS sequence"/>
</dbReference>
<protein>
    <submittedName>
        <fullName evidence="2">Uncharacterized protein</fullName>
    </submittedName>
</protein>
<reference evidence="2 3" key="1">
    <citation type="submission" date="2017-02" db="EMBL/GenBank/DDBJ databases">
        <authorList>
            <person name="Peterson S.W."/>
        </authorList>
    </citation>
    <scope>NUCLEOTIDE SEQUENCE [LARGE SCALE GENOMIC DNA]</scope>
    <source>
        <strain evidence="2 3">ATCC 43854</strain>
    </source>
</reference>
<organism evidence="2 3">
    <name type="scientific">Fibrobacter intestinalis</name>
    <dbReference type="NCBI Taxonomy" id="28122"/>
    <lineage>
        <taxon>Bacteria</taxon>
        <taxon>Pseudomonadati</taxon>
        <taxon>Fibrobacterota</taxon>
        <taxon>Fibrobacteria</taxon>
        <taxon>Fibrobacterales</taxon>
        <taxon>Fibrobacteraceae</taxon>
        <taxon>Fibrobacter</taxon>
    </lineage>
</organism>
<proteinExistence type="predicted"/>
<evidence type="ECO:0000256" key="1">
    <source>
        <dbReference type="SAM" id="SignalP"/>
    </source>
</evidence>
<evidence type="ECO:0000313" key="2">
    <source>
        <dbReference type="EMBL" id="SKA19249.1"/>
    </source>
</evidence>